<dbReference type="AlphaFoldDB" id="A0A318ZJ53"/>
<sequence>MLGSIIHHLRDIFTKHTEDRFSVMCSSVTTIRDIPHVYGQEALDQLLYIDKYLGIGYGPNDEPYLKLVGCYGQPPERRRTHWSRSFFNQWSLPRSMLSYLVPVDEQEYMEKRYGFNWSRVTVEARLISIPTCRAHWTMTLAEKGRSLNISYEIGGHRYYEDSIYRNFNALAVFEADNCSVYKLSEHVWIPEHTKQTDTCSCVDWFFLNLFRFSVNGFLSLGDGRGKDLFNFLQQKRYEVVGSSGSWI</sequence>
<accession>A0A318ZJ53</accession>
<name>A0A318ZJ53_9EURO</name>
<keyword evidence="2" id="KW-1185">Reference proteome</keyword>
<gene>
    <name evidence="1" type="ORF">BP01DRAFT_355418</name>
</gene>
<dbReference type="RefSeq" id="XP_025432366.1">
    <property type="nucleotide sequence ID" value="XM_025574682.1"/>
</dbReference>
<organism evidence="1 2">
    <name type="scientific">Aspergillus saccharolyticus JOP 1030-1</name>
    <dbReference type="NCBI Taxonomy" id="1450539"/>
    <lineage>
        <taxon>Eukaryota</taxon>
        <taxon>Fungi</taxon>
        <taxon>Dikarya</taxon>
        <taxon>Ascomycota</taxon>
        <taxon>Pezizomycotina</taxon>
        <taxon>Eurotiomycetes</taxon>
        <taxon>Eurotiomycetidae</taxon>
        <taxon>Eurotiales</taxon>
        <taxon>Aspergillaceae</taxon>
        <taxon>Aspergillus</taxon>
        <taxon>Aspergillus subgen. Circumdati</taxon>
    </lineage>
</organism>
<evidence type="ECO:0000313" key="1">
    <source>
        <dbReference type="EMBL" id="PYH46384.1"/>
    </source>
</evidence>
<dbReference type="GeneID" id="37075910"/>
<dbReference type="EMBL" id="KZ821227">
    <property type="protein sequence ID" value="PYH46384.1"/>
    <property type="molecule type" value="Genomic_DNA"/>
</dbReference>
<dbReference type="Proteomes" id="UP000248349">
    <property type="component" value="Unassembled WGS sequence"/>
</dbReference>
<reference evidence="1 2" key="1">
    <citation type="submission" date="2016-12" db="EMBL/GenBank/DDBJ databases">
        <title>The genomes of Aspergillus section Nigri reveals drivers in fungal speciation.</title>
        <authorList>
            <consortium name="DOE Joint Genome Institute"/>
            <person name="Vesth T.C."/>
            <person name="Nybo J."/>
            <person name="Theobald S."/>
            <person name="Brandl J."/>
            <person name="Frisvad J.C."/>
            <person name="Nielsen K.F."/>
            <person name="Lyhne E.K."/>
            <person name="Kogle M.E."/>
            <person name="Kuo A."/>
            <person name="Riley R."/>
            <person name="Clum A."/>
            <person name="Nolan M."/>
            <person name="Lipzen A."/>
            <person name="Salamov A."/>
            <person name="Henrissat B."/>
            <person name="Wiebenga A."/>
            <person name="De Vries R.P."/>
            <person name="Grigoriev I.V."/>
            <person name="Mortensen U.H."/>
            <person name="Andersen M.R."/>
            <person name="Baker S.E."/>
        </authorList>
    </citation>
    <scope>NUCLEOTIDE SEQUENCE [LARGE SCALE GENOMIC DNA]</scope>
    <source>
        <strain evidence="1 2">JOP 1030-1</strain>
    </source>
</reference>
<protein>
    <submittedName>
        <fullName evidence="1">Uncharacterized protein</fullName>
    </submittedName>
</protein>
<evidence type="ECO:0000313" key="2">
    <source>
        <dbReference type="Proteomes" id="UP000248349"/>
    </source>
</evidence>
<proteinExistence type="predicted"/>